<proteinExistence type="predicted"/>
<dbReference type="InterPro" id="IPR014942">
    <property type="entry name" value="AbiEii"/>
</dbReference>
<evidence type="ECO:0000313" key="2">
    <source>
        <dbReference type="Proteomes" id="UP000076489"/>
    </source>
</evidence>
<evidence type="ECO:0008006" key="3">
    <source>
        <dbReference type="Google" id="ProtNLM"/>
    </source>
</evidence>
<comment type="caution">
    <text evidence="1">The sequence shown here is derived from an EMBL/GenBank/DDBJ whole genome shotgun (WGS) entry which is preliminary data.</text>
</comment>
<gene>
    <name evidence="1" type="ORF">A1D17_03945</name>
</gene>
<name>A0A161ZFQ1_PSEFL</name>
<dbReference type="EMBL" id="LUKJ01000002">
    <property type="protein sequence ID" value="KZN20702.1"/>
    <property type="molecule type" value="Genomic_DNA"/>
</dbReference>
<dbReference type="RefSeq" id="WP_063340749.1">
    <property type="nucleotide sequence ID" value="NZ_LUKJ01000002.1"/>
</dbReference>
<dbReference type="Gene3D" id="3.10.450.620">
    <property type="entry name" value="JHP933, nucleotidyltransferase-like core domain"/>
    <property type="match status" value="1"/>
</dbReference>
<accession>A0A161ZFQ1</accession>
<protein>
    <recommendedName>
        <fullName evidence="3">Nucleotidyl transferase AbiEii/AbiGii toxin family protein</fullName>
    </recommendedName>
</protein>
<dbReference type="AlphaFoldDB" id="A0A161ZFQ1"/>
<reference evidence="1 2" key="2">
    <citation type="journal article" date="2018" name="Nature">
        <title>Mutant phenotypes for thousands of bacterial genes of unknown function.</title>
        <authorList>
            <person name="Price M.N."/>
            <person name="Wetmore K.M."/>
            <person name="Waters R.J."/>
            <person name="Callaghan M."/>
            <person name="Ray J."/>
            <person name="Liu H."/>
            <person name="Kuehl J.V."/>
            <person name="Melnyk R.A."/>
            <person name="Lamson J.S."/>
            <person name="Suh Y."/>
            <person name="Carlson H.K."/>
            <person name="Esquivel Z."/>
            <person name="Sadeeshkumar H."/>
            <person name="Chakraborty R."/>
            <person name="Zane G.M."/>
            <person name="Rubin B.E."/>
            <person name="Wall J.D."/>
            <person name="Visel A."/>
            <person name="Bristow J."/>
            <person name="Blow M.J."/>
            <person name="Arkin A.P."/>
            <person name="Deutschbauer A.M."/>
        </authorList>
    </citation>
    <scope>NUCLEOTIDE SEQUENCE [LARGE SCALE GENOMIC DNA]</scope>
    <source>
        <strain evidence="1 2">FW300-N1B4</strain>
    </source>
</reference>
<sequence>MSTKPSYFKLKAGDQRDIIATASEETGRAESVVEKDIWLCLVLEQLFGMPGAKAMAFKGGTSLSKVYGAISRFSEDVDVTIDYRNFAPDTTLQDFKNLSGNQRKKQGEALKNSVAAYVSEVLKPYLETQFATLVDGECGVEISGDEGEEMRIHYPSRVRETGGYLKEYVLVEFGGRNIIDPNAVHTIRPEIADLFPNVLFPSAQVTVLAGERTFWEKVTLVHAACNKPFPEGLNRNSRHWYDLAMLAEHDCGIRAKTDIALLEDVVELKSVFFNHSTANYDWCLQGALNLIPTGANLDLLHADYNAMIAAGMLNGHVLPMDRILGVLEGLQLEINSDSTARNAQAVGMV</sequence>
<organism evidence="1 2">
    <name type="scientific">Pseudomonas fluorescens</name>
    <dbReference type="NCBI Taxonomy" id="294"/>
    <lineage>
        <taxon>Bacteria</taxon>
        <taxon>Pseudomonadati</taxon>
        <taxon>Pseudomonadota</taxon>
        <taxon>Gammaproteobacteria</taxon>
        <taxon>Pseudomonadales</taxon>
        <taxon>Pseudomonadaceae</taxon>
        <taxon>Pseudomonas</taxon>
    </lineage>
</organism>
<evidence type="ECO:0000313" key="1">
    <source>
        <dbReference type="EMBL" id="KZN20702.1"/>
    </source>
</evidence>
<reference evidence="2" key="1">
    <citation type="submission" date="2016-03" db="EMBL/GenBank/DDBJ databases">
        <authorList>
            <person name="Ray J."/>
            <person name="Price M."/>
            <person name="Deutschbauer A."/>
        </authorList>
    </citation>
    <scope>NUCLEOTIDE SEQUENCE [LARGE SCALE GENOMIC DNA]</scope>
    <source>
        <strain evidence="2">FW300-N1B4</strain>
    </source>
</reference>
<dbReference type="OrthoDB" id="9780929at2"/>
<dbReference type="Proteomes" id="UP000076489">
    <property type="component" value="Unassembled WGS sequence"/>
</dbReference>
<dbReference type="Pfam" id="PF08843">
    <property type="entry name" value="AbiEii"/>
    <property type="match status" value="1"/>
</dbReference>